<dbReference type="PROSITE" id="PS51257">
    <property type="entry name" value="PROKAR_LIPOPROTEIN"/>
    <property type="match status" value="1"/>
</dbReference>
<keyword evidence="8" id="KW-1185">Reference proteome</keyword>
<comment type="cofactor">
    <cofactor evidence="4">
        <name>a divalent metal cation</name>
        <dbReference type="ChEBI" id="CHEBI:60240"/>
    </cofactor>
    <text evidence="4">Binds 2 divalent metal cations per subunit.</text>
</comment>
<feature type="binding site" evidence="4">
    <location>
        <position position="47"/>
    </location>
    <ligand>
        <name>Zn(2+)</name>
        <dbReference type="ChEBI" id="CHEBI:29105"/>
        <label>1</label>
    </ligand>
</feature>
<dbReference type="SUPFAM" id="SSF51556">
    <property type="entry name" value="Metallo-dependent hydrolases"/>
    <property type="match status" value="1"/>
</dbReference>
<feature type="binding site" evidence="4">
    <location>
        <position position="227"/>
    </location>
    <ligand>
        <name>Zn(2+)</name>
        <dbReference type="ChEBI" id="CHEBI:29105"/>
        <label>2</label>
    </ligand>
</feature>
<evidence type="ECO:0000256" key="3">
    <source>
        <dbReference type="PIRSR" id="PIRSR601559-50"/>
    </source>
</evidence>
<evidence type="ECO:0000256" key="5">
    <source>
        <dbReference type="PROSITE-ProRule" id="PRU00679"/>
    </source>
</evidence>
<dbReference type="GO" id="GO:0008270">
    <property type="term" value="F:zinc ion binding"/>
    <property type="evidence" value="ECO:0007669"/>
    <property type="project" value="InterPro"/>
</dbReference>
<organism evidence="7 8">
    <name type="scientific">Algoriphagus aquaeductus</name>
    <dbReference type="NCBI Taxonomy" id="475299"/>
    <lineage>
        <taxon>Bacteria</taxon>
        <taxon>Pseudomonadati</taxon>
        <taxon>Bacteroidota</taxon>
        <taxon>Cytophagia</taxon>
        <taxon>Cytophagales</taxon>
        <taxon>Cyclobacteriaceae</taxon>
        <taxon>Algoriphagus</taxon>
    </lineage>
</organism>
<proteinExistence type="inferred from homology"/>
<feature type="binding site" evidence="4">
    <location>
        <position position="199"/>
    </location>
    <ligand>
        <name>Zn(2+)</name>
        <dbReference type="ChEBI" id="CHEBI:29105"/>
        <label>2</label>
    </ligand>
</feature>
<dbReference type="Pfam" id="PF02126">
    <property type="entry name" value="PTE"/>
    <property type="match status" value="1"/>
</dbReference>
<dbReference type="EMBL" id="QKTX01000004">
    <property type="protein sequence ID" value="PZV84425.1"/>
    <property type="molecule type" value="Genomic_DNA"/>
</dbReference>
<dbReference type="OrthoDB" id="105927at2"/>
<comment type="caution">
    <text evidence="7">The sequence shown here is derived from an EMBL/GenBank/DDBJ whole genome shotgun (WGS) entry which is preliminary data.</text>
</comment>
<dbReference type="RefSeq" id="WP_111392106.1">
    <property type="nucleotide sequence ID" value="NZ_QKTX01000004.1"/>
</dbReference>
<sequence>MSKFLIFISLSIFLASCQNPATNNTDDYINTVTGPISIDSMGLTLIHEHMLVDFIGADSIRADRWNRDSVVAKVLPYLFEVKKHGVRTILDCTPSYLAKDPLLLKTLSEKSGIQILTNTGFYGAVGGKYLPDFVQTETAEQLANRWIAEFENGIEGTGIKPAFIKISVNEADTLSAIDQKLVRAAAITHLNTGLTIASHTGTWKTAAQEVRILQQMGVAPSEFVWVHSQAELDFENYRKAAEMGVWISLDGIGWSIDPYVDRLVFAKENGILGNILISHDAGWYDPAKPGGGDFQPFTNIFEQLIPILNERGFSEKDWDLLLNKNPKLAFEETISIWFVESTTFSLW</sequence>
<keyword evidence="2" id="KW-0378">Hydrolase</keyword>
<comment type="similarity">
    <text evidence="5">Belongs to the metallo-dependent hydrolases superfamily. Phosphotriesterase family.</text>
</comment>
<feature type="binding site" evidence="4">
    <location>
        <position position="49"/>
    </location>
    <ligand>
        <name>Zn(2+)</name>
        <dbReference type="ChEBI" id="CHEBI:29105"/>
        <label>1</label>
    </ligand>
</feature>
<dbReference type="PROSITE" id="PS51347">
    <property type="entry name" value="PHOSPHOTRIESTERASE_2"/>
    <property type="match status" value="1"/>
</dbReference>
<feature type="binding site" evidence="4">
    <location>
        <position position="280"/>
    </location>
    <ligand>
        <name>Zn(2+)</name>
        <dbReference type="ChEBI" id="CHEBI:29105"/>
        <label>1</label>
    </ligand>
</feature>
<dbReference type="PANTHER" id="PTHR10819">
    <property type="entry name" value="PHOSPHOTRIESTERASE-RELATED"/>
    <property type="match status" value="1"/>
</dbReference>
<accession>A0A326RWG2</accession>
<gene>
    <name evidence="7" type="ORF">CLV31_10473</name>
</gene>
<dbReference type="Proteomes" id="UP000248917">
    <property type="component" value="Unassembled WGS sequence"/>
</dbReference>
<dbReference type="GO" id="GO:0016787">
    <property type="term" value="F:hydrolase activity"/>
    <property type="evidence" value="ECO:0007669"/>
    <property type="project" value="UniProtKB-KW"/>
</dbReference>
<keyword evidence="6" id="KW-0732">Signal</keyword>
<feature type="binding site" description="via carbamate group" evidence="4">
    <location>
        <position position="165"/>
    </location>
    <ligand>
        <name>Zn(2+)</name>
        <dbReference type="ChEBI" id="CHEBI:29105"/>
        <label>2</label>
    </ligand>
</feature>
<dbReference type="Gene3D" id="3.20.20.140">
    <property type="entry name" value="Metal-dependent hydrolases"/>
    <property type="match status" value="1"/>
</dbReference>
<evidence type="ECO:0000313" key="7">
    <source>
        <dbReference type="EMBL" id="PZV84425.1"/>
    </source>
</evidence>
<dbReference type="InterPro" id="IPR032466">
    <property type="entry name" value="Metal_Hydrolase"/>
</dbReference>
<evidence type="ECO:0000256" key="4">
    <source>
        <dbReference type="PIRSR" id="PIRSR601559-51"/>
    </source>
</evidence>
<feature type="modified residue" description="N6-carboxylysine" evidence="3 5">
    <location>
        <position position="165"/>
    </location>
</feature>
<reference evidence="7 8" key="1">
    <citation type="submission" date="2018-06" db="EMBL/GenBank/DDBJ databases">
        <title>Genomic Encyclopedia of Archaeal and Bacterial Type Strains, Phase II (KMG-II): from individual species to whole genera.</title>
        <authorList>
            <person name="Goeker M."/>
        </authorList>
    </citation>
    <scope>NUCLEOTIDE SEQUENCE [LARGE SCALE GENOMIC DNA]</scope>
    <source>
        <strain evidence="7 8">T4</strain>
    </source>
</reference>
<dbReference type="PANTHER" id="PTHR10819:SF3">
    <property type="entry name" value="PHOSPHOTRIESTERASE-RELATED PROTEIN"/>
    <property type="match status" value="1"/>
</dbReference>
<evidence type="ECO:0000313" key="8">
    <source>
        <dbReference type="Proteomes" id="UP000248917"/>
    </source>
</evidence>
<feature type="signal peptide" evidence="6">
    <location>
        <begin position="1"/>
        <end position="21"/>
    </location>
</feature>
<evidence type="ECO:0000256" key="2">
    <source>
        <dbReference type="ARBA" id="ARBA00022801"/>
    </source>
</evidence>
<dbReference type="AlphaFoldDB" id="A0A326RWG2"/>
<evidence type="ECO:0000256" key="6">
    <source>
        <dbReference type="SAM" id="SignalP"/>
    </source>
</evidence>
<keyword evidence="1 4" id="KW-0479">Metal-binding</keyword>
<feature type="binding site" description="via carbamate group" evidence="4">
    <location>
        <position position="165"/>
    </location>
    <ligand>
        <name>Zn(2+)</name>
        <dbReference type="ChEBI" id="CHEBI:29105"/>
        <label>1</label>
    </ligand>
</feature>
<protein>
    <submittedName>
        <fullName evidence="7">Phosphotriesterase-related protein</fullName>
    </submittedName>
</protein>
<evidence type="ECO:0000256" key="1">
    <source>
        <dbReference type="ARBA" id="ARBA00022723"/>
    </source>
</evidence>
<dbReference type="InterPro" id="IPR001559">
    <property type="entry name" value="Phosphotriesterase"/>
</dbReference>
<name>A0A326RWG2_9BACT</name>
<feature type="chain" id="PRO_5016375862" evidence="6">
    <location>
        <begin position="22"/>
        <end position="347"/>
    </location>
</feature>